<dbReference type="Pfam" id="PF01424">
    <property type="entry name" value="R3H"/>
    <property type="match status" value="1"/>
</dbReference>
<dbReference type="InterPro" id="IPR001374">
    <property type="entry name" value="R3H_dom"/>
</dbReference>
<feature type="region of interest" description="Disordered" evidence="4">
    <location>
        <begin position="1"/>
        <end position="142"/>
    </location>
</feature>
<dbReference type="CDD" id="cd02325">
    <property type="entry name" value="R3H"/>
    <property type="match status" value="1"/>
</dbReference>
<keyword evidence="5" id="KW-0472">Membrane</keyword>
<dbReference type="Pfam" id="PF25447">
    <property type="entry name" value="RING_ZNF598"/>
    <property type="match status" value="1"/>
</dbReference>
<evidence type="ECO:0000256" key="4">
    <source>
        <dbReference type="SAM" id="MobiDB-lite"/>
    </source>
</evidence>
<dbReference type="GO" id="GO:0003676">
    <property type="term" value="F:nucleic acid binding"/>
    <property type="evidence" value="ECO:0007669"/>
    <property type="project" value="UniProtKB-UniRule"/>
</dbReference>
<evidence type="ECO:0000256" key="5">
    <source>
        <dbReference type="SAM" id="Phobius"/>
    </source>
</evidence>
<dbReference type="InterPro" id="IPR036867">
    <property type="entry name" value="R3H_dom_sf"/>
</dbReference>
<feature type="domain" description="R3H" evidence="7">
    <location>
        <begin position="535"/>
        <end position="598"/>
    </location>
</feature>
<keyword evidence="5" id="KW-1133">Transmembrane helix</keyword>
<gene>
    <name evidence="8" type="ORF">N0F65_004610</name>
</gene>
<dbReference type="CDD" id="cd16615">
    <property type="entry name" value="RING-HC_ZNF598"/>
    <property type="match status" value="1"/>
</dbReference>
<name>A0AAV2ZDU6_9STRA</name>
<organism evidence="8 9">
    <name type="scientific">Lagenidium giganteum</name>
    <dbReference type="NCBI Taxonomy" id="4803"/>
    <lineage>
        <taxon>Eukaryota</taxon>
        <taxon>Sar</taxon>
        <taxon>Stramenopiles</taxon>
        <taxon>Oomycota</taxon>
        <taxon>Peronosporomycetes</taxon>
        <taxon>Pythiales</taxon>
        <taxon>Pythiaceae</taxon>
    </lineage>
</organism>
<dbReference type="PROSITE" id="PS00028">
    <property type="entry name" value="ZINC_FINGER_C2H2_1"/>
    <property type="match status" value="2"/>
</dbReference>
<evidence type="ECO:0008006" key="10">
    <source>
        <dbReference type="Google" id="ProtNLM"/>
    </source>
</evidence>
<feature type="compositionally biased region" description="Low complexity" evidence="4">
    <location>
        <begin position="620"/>
        <end position="630"/>
    </location>
</feature>
<evidence type="ECO:0000313" key="9">
    <source>
        <dbReference type="Proteomes" id="UP001146120"/>
    </source>
</evidence>
<dbReference type="Gene3D" id="3.30.1370.50">
    <property type="entry name" value="R3H-like domain"/>
    <property type="match status" value="1"/>
</dbReference>
<feature type="compositionally biased region" description="Basic residues" evidence="4">
    <location>
        <begin position="55"/>
        <end position="67"/>
    </location>
</feature>
<keyword evidence="9" id="KW-1185">Reference proteome</keyword>
<feature type="compositionally biased region" description="Pro residues" evidence="4">
    <location>
        <begin position="27"/>
        <end position="47"/>
    </location>
</feature>
<dbReference type="InterPro" id="IPR013087">
    <property type="entry name" value="Znf_C2H2_type"/>
</dbReference>
<sequence length="1989" mass="219759">MVMAERTRHKPIPQGATAMSDAAFGAVPPPLPPPLPPTPPPPPPMQPPKTDSPGRKPRSNMPRKKQQNGRENAAAGAGNGAGAAAAPATNGSNSSNSKSPERTPRNNTSPMARPARKSARTRTNAGARKPKASAKDATATEEQEDEREMCVLCADPIDFYAVGECNHHGICSKCSMRMRLIMNDRSCPICKKDLDNVVVSATPEPFQSFQLWGDFLGADSVKDEASSMIFYQCRRDYDELLRLRGMGCRVKKCKEEFQNLAQMKEHLKRQHALELCDLCVEFQNMFLQEHHVYTKGSLHAHNIGKQRGIGPKGKDFHPMCRFCKNRFYSDMELYQHLERDHFHCHICKVEHQYFRNYASLETHFRKQHYFLASRFVVFSNDIDYHAHMTANHGVHNRLMVNFQVARSAAGPFQNGAIATVADDVPDSWNCDVEELTPATPMQEAFPALPVASAPAAPAPTAPAIARASSAPRTTNPSIRAVPNVRQEQVMRNQRLAQALGLARGGMGNNSVQAFEEEMKTPSYPPELVEWGKLNSSYLHTVERRLERVIGEASCYSVSLRPMPADERRLMHMLAEFYGVASESYDEEPRRRLSFFKRDDARVPYVTLSQFIRNSAKRPPQRAAPAQRQAPGPVPAPAAAPRPATGGVSRGWEKIEKKQRPVIADAWSDDEDESNEAQAASAEEQLPATAPPPFTVMQLVVTASTLLVLASGASAEDRCTAIIVGAAASTNNAPMTTHTADCSSCDFRIAKVPAQRFNAVDEREITLVELDYPRYVGKARGSVYYRENLDTRFYNWTDSTVLGTIPQVESTYAYIDGAYGIINEHQVAIGESTCSSRFVAIPKGLGGDALFDVSELTRLAMERTTSARAAIQLMGDLAVKHGFYNGGWEADDAESESGEALTVTDPKEAWVFHILPDDTGKSAVWAAQRVPDNHISGVANRFVLHEIDLTDKENFMASDNIYHVAIRNNFWKPEDDKPFDFTDVYAAPSNSTTPAYYATRRIWRLFTLANPDLKLSPNERAYPFSVEVARPLSPQDIMRFQRDHYEGTEFDLTNGPAGGPYGNPERYDPGTNDELTRQELQRGRFERTISIFRASYSFVSVLDPANSDNGLIWFGQYAPHATSYTPVYAKVTEVPTVLATGSLFAFNRSSSFWMHAIVGNWASRFYKYAHPYVETMQTQLEDAGIKAQTAVQQQAAQIKQSKGEDEMVQFLTRQSDEAATRTHDKFAQLFETLVTVFHDGYRMTNFDGDRIRANPLFYPKWWLEQVGFLATADNDTASSAAESTANAAPFAEVSTKATPDTESAADPSMLSIAWLVGVGIVSIGAGIVIGRRSAISVWSLVVGGLALAAAPAIAEDRCTAMIVGPKGSTNGAPMATQTNDCSSCDFRIAKVPAQTHEEGAVREIALAAFDYPRYVGSARGSVYLKENLDPRLAGRWNNSVPIGSIPQVRETYAYIDGVYGIINEHQLAFGESTCGGRFWAKPISQGGDALFDIAELSRVALERTKTARDAIQLMGDLAVQYGYYGASWEGDGVYDEAGEALMVTDPKEAWVFHILPDDTGKSAIWVAQRVPDNHISAVGNKFVIHDVNLEDPDNFLGSDNLYDIAIKHDLWQPDSDVAFDFTAIYAAPSNNDHPDYYATRRVWRVFSLANPGLNLSPDEFAYPFSVEVAKPLTPKDIMRFQRDHYEGTQFDMTKGLDAGPYGNPDRYDSVSADLTGADVRKGRFERAISIFRASYSYVTVLDRTSEDNALVWFGQYAPHATAYTPVFAKVSEVPQPLATGSLFAYDQNSSFWIHAVVGNWASRFYKYAHPFVVQAQCDLEDHATSVLDEIRVEAAYIKRKKGVDDMVKFLTKQSTRAAEKAHKRFTKLIETLVTVFHDGYQMQQLDKPELKVVKLFYPTWWLQLVGYYGTSAASVALSATAQMNEAAMPTVARSVTENIEVSSASTVFVAIVALAIGAVGGLVAGRRTAPAPAPRRHLQSAGYAVPYGTA</sequence>
<dbReference type="InterPro" id="IPR041888">
    <property type="entry name" value="RING-HC_ZNF598/HEL2"/>
</dbReference>
<feature type="transmembrane region" description="Helical" evidence="5">
    <location>
        <begin position="1946"/>
        <end position="1964"/>
    </location>
</feature>
<keyword evidence="3" id="KW-0863">Zinc-finger</keyword>
<dbReference type="PROSITE" id="PS51061">
    <property type="entry name" value="R3H"/>
    <property type="match status" value="1"/>
</dbReference>
<evidence type="ECO:0000256" key="3">
    <source>
        <dbReference type="PROSITE-ProRule" id="PRU00175"/>
    </source>
</evidence>
<reference evidence="8" key="2">
    <citation type="journal article" date="2023" name="Microbiol Resour">
        <title>Decontamination and Annotation of the Draft Genome Sequence of the Oomycete Lagenidium giganteum ARSEF 373.</title>
        <authorList>
            <person name="Morgan W.R."/>
            <person name="Tartar A."/>
        </authorList>
    </citation>
    <scope>NUCLEOTIDE SEQUENCE</scope>
    <source>
        <strain evidence="8">ARSEF 373</strain>
    </source>
</reference>
<feature type="compositionally biased region" description="Low complexity" evidence="4">
    <location>
        <begin position="72"/>
        <end position="97"/>
    </location>
</feature>
<evidence type="ECO:0000256" key="1">
    <source>
        <dbReference type="ARBA" id="ARBA00005705"/>
    </source>
</evidence>
<evidence type="ECO:0000313" key="8">
    <source>
        <dbReference type="EMBL" id="DBA03333.1"/>
    </source>
</evidence>
<dbReference type="EMBL" id="DAKRPA010000020">
    <property type="protein sequence ID" value="DBA03333.1"/>
    <property type="molecule type" value="Genomic_DNA"/>
</dbReference>
<evidence type="ECO:0000259" key="6">
    <source>
        <dbReference type="PROSITE" id="PS50089"/>
    </source>
</evidence>
<dbReference type="Proteomes" id="UP001146120">
    <property type="component" value="Unassembled WGS sequence"/>
</dbReference>
<comment type="similarity">
    <text evidence="1">Belongs to the peptidase C69 family. Secernin subfamily.</text>
</comment>
<keyword evidence="3" id="KW-0862">Zinc</keyword>
<dbReference type="PANTHER" id="PTHR12994">
    <property type="entry name" value="SECERNIN"/>
    <property type="match status" value="1"/>
</dbReference>
<protein>
    <recommendedName>
        <fullName evidence="10">RING-type E3 ubiquitin transferase</fullName>
    </recommendedName>
</protein>
<comment type="similarity">
    <text evidence="2">Belongs to the ZNF598/HEL2 family.</text>
</comment>
<keyword evidence="3" id="KW-0479">Metal-binding</keyword>
<dbReference type="InterPro" id="IPR005322">
    <property type="entry name" value="Peptidase_C69"/>
</dbReference>
<dbReference type="SUPFAM" id="SSF82708">
    <property type="entry name" value="R3H domain"/>
    <property type="match status" value="1"/>
</dbReference>
<evidence type="ECO:0000256" key="2">
    <source>
        <dbReference type="ARBA" id="ARBA00035113"/>
    </source>
</evidence>
<dbReference type="InterPro" id="IPR013083">
    <property type="entry name" value="Znf_RING/FYVE/PHD"/>
</dbReference>
<feature type="compositionally biased region" description="Low complexity" evidence="4">
    <location>
        <begin position="675"/>
        <end position="684"/>
    </location>
</feature>
<dbReference type="SUPFAM" id="SSF57850">
    <property type="entry name" value="RING/U-box"/>
    <property type="match status" value="1"/>
</dbReference>
<dbReference type="GO" id="GO:0006508">
    <property type="term" value="P:proteolysis"/>
    <property type="evidence" value="ECO:0007669"/>
    <property type="project" value="InterPro"/>
</dbReference>
<dbReference type="InterPro" id="IPR001841">
    <property type="entry name" value="Znf_RING"/>
</dbReference>
<comment type="caution">
    <text evidence="8">The sequence shown here is derived from an EMBL/GenBank/DDBJ whole genome shotgun (WGS) entry which is preliminary data.</text>
</comment>
<dbReference type="Gene3D" id="3.30.40.10">
    <property type="entry name" value="Zinc/RING finger domain, C3HC4 (zinc finger)"/>
    <property type="match status" value="1"/>
</dbReference>
<dbReference type="GO" id="GO:0070004">
    <property type="term" value="F:cysteine-type exopeptidase activity"/>
    <property type="evidence" value="ECO:0007669"/>
    <property type="project" value="InterPro"/>
</dbReference>
<dbReference type="SMART" id="SM00355">
    <property type="entry name" value="ZnF_C2H2"/>
    <property type="match status" value="3"/>
</dbReference>
<dbReference type="GO" id="GO:0008270">
    <property type="term" value="F:zinc ion binding"/>
    <property type="evidence" value="ECO:0007669"/>
    <property type="project" value="UniProtKB-KW"/>
</dbReference>
<dbReference type="PANTHER" id="PTHR12994:SF17">
    <property type="entry name" value="LD30995P"/>
    <property type="match status" value="1"/>
</dbReference>
<keyword evidence="5" id="KW-0812">Transmembrane</keyword>
<proteinExistence type="inferred from homology"/>
<evidence type="ECO:0000259" key="7">
    <source>
        <dbReference type="PROSITE" id="PS51061"/>
    </source>
</evidence>
<feature type="transmembrane region" description="Helical" evidence="5">
    <location>
        <begin position="1308"/>
        <end position="1327"/>
    </location>
</feature>
<dbReference type="GO" id="GO:0016805">
    <property type="term" value="F:dipeptidase activity"/>
    <property type="evidence" value="ECO:0007669"/>
    <property type="project" value="InterPro"/>
</dbReference>
<accession>A0AAV2ZDU6</accession>
<feature type="region of interest" description="Disordered" evidence="4">
    <location>
        <begin position="613"/>
        <end position="688"/>
    </location>
</feature>
<dbReference type="SMART" id="SM00393">
    <property type="entry name" value="R3H"/>
    <property type="match status" value="1"/>
</dbReference>
<feature type="region of interest" description="Disordered" evidence="4">
    <location>
        <begin position="1047"/>
        <end position="1072"/>
    </location>
</feature>
<reference evidence="8" key="1">
    <citation type="submission" date="2022-11" db="EMBL/GenBank/DDBJ databases">
        <authorList>
            <person name="Morgan W.R."/>
            <person name="Tartar A."/>
        </authorList>
    </citation>
    <scope>NUCLEOTIDE SEQUENCE</scope>
    <source>
        <strain evidence="8">ARSEF 373</strain>
    </source>
</reference>
<feature type="domain" description="RING-type" evidence="6">
    <location>
        <begin position="150"/>
        <end position="191"/>
    </location>
</feature>
<feature type="transmembrane region" description="Helical" evidence="5">
    <location>
        <begin position="1334"/>
        <end position="1353"/>
    </location>
</feature>
<dbReference type="PROSITE" id="PS50089">
    <property type="entry name" value="ZF_RING_2"/>
    <property type="match status" value="1"/>
</dbReference>
<dbReference type="Pfam" id="PF03577">
    <property type="entry name" value="Peptidase_C69"/>
    <property type="match status" value="2"/>
</dbReference>